<comment type="caution">
    <text evidence="1">The sequence shown here is derived from an EMBL/GenBank/DDBJ whole genome shotgun (WGS) entry which is preliminary data.</text>
</comment>
<dbReference type="Proteomes" id="UP001159363">
    <property type="component" value="Chromosome 4"/>
</dbReference>
<accession>A0ABQ9HHS7</accession>
<keyword evidence="2" id="KW-1185">Reference proteome</keyword>
<sequence length="512" mass="57498">MTRTSFPIPRGRCYVAVKLLASRIGELGSIPCGVAPGFPQLGIMLNEATGRWAFSGISRFLRPFIPAQLHTHLTSPSSALKTSISRAPPPKAKGHARVCGAPFHEGSAIVHFLVPFSPSFGSEVKSHSRETRHQVFQYLIELGSPLSCLSQLVGKADIQNTFHCFRAGTGDESVGVWVRERVDDNMATPPTFPTHTPRRWSSMTDNLQHLRRENANTLLAPRTHQHGLPGTKLTLYSLATRQKVNQDKSAMETRIFCPGRSVIVQDRRFRNDDQPTATTQHKALFGEKCRQRGPGRGRRFGLEPNQEMMRRCLLRKKLILESTDLNSCTSSYSTKGHAQDWLDEEGVLDLDEESHKGIDFLKLFVRKQNAKEQHIWRCTQYKELPPEKVQDVRVIIILPILSRIQYETQAYVRKWAACLLISIFENPDGGKTEVPQENPLTNGIVRQNSHMRKSGVTRPGIEPESGTTGLFVIPLGTFNPSGGLEPQLPHGLYTHALVVYRTYYVTYVDAME</sequence>
<proteinExistence type="predicted"/>
<feature type="non-terminal residue" evidence="1">
    <location>
        <position position="512"/>
    </location>
</feature>
<name>A0ABQ9HHS7_9NEOP</name>
<reference evidence="1 2" key="1">
    <citation type="submission" date="2023-02" db="EMBL/GenBank/DDBJ databases">
        <title>LHISI_Scaffold_Assembly.</title>
        <authorList>
            <person name="Stuart O.P."/>
            <person name="Cleave R."/>
            <person name="Magrath M.J.L."/>
            <person name="Mikheyev A.S."/>
        </authorList>
    </citation>
    <scope>NUCLEOTIDE SEQUENCE [LARGE SCALE GENOMIC DNA]</scope>
    <source>
        <strain evidence="1">Daus_M_001</strain>
        <tissue evidence="1">Leg muscle</tissue>
    </source>
</reference>
<evidence type="ECO:0000313" key="1">
    <source>
        <dbReference type="EMBL" id="KAJ8883889.1"/>
    </source>
</evidence>
<gene>
    <name evidence="1" type="ORF">PR048_015744</name>
</gene>
<evidence type="ECO:0000313" key="2">
    <source>
        <dbReference type="Proteomes" id="UP001159363"/>
    </source>
</evidence>
<organism evidence="1 2">
    <name type="scientific">Dryococelus australis</name>
    <dbReference type="NCBI Taxonomy" id="614101"/>
    <lineage>
        <taxon>Eukaryota</taxon>
        <taxon>Metazoa</taxon>
        <taxon>Ecdysozoa</taxon>
        <taxon>Arthropoda</taxon>
        <taxon>Hexapoda</taxon>
        <taxon>Insecta</taxon>
        <taxon>Pterygota</taxon>
        <taxon>Neoptera</taxon>
        <taxon>Polyneoptera</taxon>
        <taxon>Phasmatodea</taxon>
        <taxon>Verophasmatodea</taxon>
        <taxon>Anareolatae</taxon>
        <taxon>Phasmatidae</taxon>
        <taxon>Eurycanthinae</taxon>
        <taxon>Dryococelus</taxon>
    </lineage>
</organism>
<protein>
    <submittedName>
        <fullName evidence="1">Uncharacterized protein</fullName>
    </submittedName>
</protein>
<dbReference type="EMBL" id="JARBHB010000005">
    <property type="protein sequence ID" value="KAJ8883889.1"/>
    <property type="molecule type" value="Genomic_DNA"/>
</dbReference>